<keyword evidence="2" id="KW-1185">Reference proteome</keyword>
<organism evidence="1 2">
    <name type="scientific">Staphylotrichum longicolle</name>
    <dbReference type="NCBI Taxonomy" id="669026"/>
    <lineage>
        <taxon>Eukaryota</taxon>
        <taxon>Fungi</taxon>
        <taxon>Dikarya</taxon>
        <taxon>Ascomycota</taxon>
        <taxon>Pezizomycotina</taxon>
        <taxon>Sordariomycetes</taxon>
        <taxon>Sordariomycetidae</taxon>
        <taxon>Sordariales</taxon>
        <taxon>Chaetomiaceae</taxon>
        <taxon>Staphylotrichum</taxon>
    </lineage>
</organism>
<accession>A0AAD4ENH0</accession>
<dbReference type="AlphaFoldDB" id="A0AAD4ENH0"/>
<proteinExistence type="predicted"/>
<comment type="caution">
    <text evidence="1">The sequence shown here is derived from an EMBL/GenBank/DDBJ whole genome shotgun (WGS) entry which is preliminary data.</text>
</comment>
<dbReference type="InterPro" id="IPR015075">
    <property type="entry name" value="AtaL"/>
</dbReference>
<dbReference type="SUPFAM" id="SSF55961">
    <property type="entry name" value="Bet v1-like"/>
    <property type="match status" value="1"/>
</dbReference>
<gene>
    <name evidence="1" type="ORF">NEMBOFW57_010863</name>
</gene>
<protein>
    <submittedName>
        <fullName evidence="1">Uncharacterized protein</fullName>
    </submittedName>
</protein>
<reference evidence="1" key="1">
    <citation type="submission" date="2023-02" db="EMBL/GenBank/DDBJ databases">
        <authorList>
            <person name="Palmer J.M."/>
        </authorList>
    </citation>
    <scope>NUCLEOTIDE SEQUENCE</scope>
    <source>
        <strain evidence="1">FW57</strain>
    </source>
</reference>
<dbReference type="EMBL" id="JAHCVI010000006">
    <property type="protein sequence ID" value="KAG7284488.1"/>
    <property type="molecule type" value="Genomic_DNA"/>
</dbReference>
<dbReference type="Proteomes" id="UP001197093">
    <property type="component" value="Unassembled WGS sequence"/>
</dbReference>
<dbReference type="Pfam" id="PF08982">
    <property type="entry name" value="AtaL"/>
    <property type="match status" value="1"/>
</dbReference>
<name>A0AAD4ENH0_9PEZI</name>
<sequence>MVIVNTGSTARVTNDNKAKPFFLKLVWIGIRAIVYHPERFRSDAISRDILVNDEASSPQLVTRLVTYRTPEGERNSTEVCKMYPQCHAEIEKEDGMTIGYYVTRGDTEEDLYLTCTIQQPVPGVNSGSKEEQALVDKYRELTKTWLGEDIEHMRELYDFLLQYTR</sequence>
<evidence type="ECO:0000313" key="2">
    <source>
        <dbReference type="Proteomes" id="UP001197093"/>
    </source>
</evidence>
<evidence type="ECO:0000313" key="1">
    <source>
        <dbReference type="EMBL" id="KAG7284488.1"/>
    </source>
</evidence>